<evidence type="ECO:0000313" key="2">
    <source>
        <dbReference type="EMBL" id="KAE9404473.1"/>
    </source>
</evidence>
<proteinExistence type="predicted"/>
<feature type="domain" description="DUF6741" evidence="1">
    <location>
        <begin position="108"/>
        <end position="235"/>
    </location>
</feature>
<evidence type="ECO:0000313" key="3">
    <source>
        <dbReference type="Proteomes" id="UP000799118"/>
    </source>
</evidence>
<reference evidence="2" key="1">
    <citation type="journal article" date="2019" name="Environ. Microbiol.">
        <title>Fungal ecological strategies reflected in gene transcription - a case study of two litter decomposers.</title>
        <authorList>
            <person name="Barbi F."/>
            <person name="Kohler A."/>
            <person name="Barry K."/>
            <person name="Baskaran P."/>
            <person name="Daum C."/>
            <person name="Fauchery L."/>
            <person name="Ihrmark K."/>
            <person name="Kuo A."/>
            <person name="LaButti K."/>
            <person name="Lipzen A."/>
            <person name="Morin E."/>
            <person name="Grigoriev I.V."/>
            <person name="Henrissat B."/>
            <person name="Lindahl B."/>
            <person name="Martin F."/>
        </authorList>
    </citation>
    <scope>NUCLEOTIDE SEQUENCE</scope>
    <source>
        <strain evidence="2">JB14</strain>
    </source>
</reference>
<accession>A0A6A4I3F2</accession>
<name>A0A6A4I3F2_9AGAR</name>
<organism evidence="2 3">
    <name type="scientific">Gymnopus androsaceus JB14</name>
    <dbReference type="NCBI Taxonomy" id="1447944"/>
    <lineage>
        <taxon>Eukaryota</taxon>
        <taxon>Fungi</taxon>
        <taxon>Dikarya</taxon>
        <taxon>Basidiomycota</taxon>
        <taxon>Agaricomycotina</taxon>
        <taxon>Agaricomycetes</taxon>
        <taxon>Agaricomycetidae</taxon>
        <taxon>Agaricales</taxon>
        <taxon>Marasmiineae</taxon>
        <taxon>Omphalotaceae</taxon>
        <taxon>Gymnopus</taxon>
    </lineage>
</organism>
<dbReference type="AlphaFoldDB" id="A0A6A4I3F2"/>
<evidence type="ECO:0000259" key="1">
    <source>
        <dbReference type="Pfam" id="PF20526"/>
    </source>
</evidence>
<dbReference type="InterPro" id="IPR046629">
    <property type="entry name" value="DUF6741"/>
</dbReference>
<gene>
    <name evidence="2" type="ORF">BT96DRAFT_418643</name>
</gene>
<dbReference type="Proteomes" id="UP000799118">
    <property type="component" value="Unassembled WGS sequence"/>
</dbReference>
<dbReference type="Pfam" id="PF20526">
    <property type="entry name" value="DUF6741"/>
    <property type="match status" value="1"/>
</dbReference>
<keyword evidence="3" id="KW-1185">Reference proteome</keyword>
<dbReference type="OrthoDB" id="10268011at2759"/>
<dbReference type="EMBL" id="ML769416">
    <property type="protein sequence ID" value="KAE9404473.1"/>
    <property type="molecule type" value="Genomic_DNA"/>
</dbReference>
<protein>
    <recommendedName>
        <fullName evidence="1">DUF6741 domain-containing protein</fullName>
    </recommendedName>
</protein>
<sequence>MALVFPGYNSGYDAYNPHSMSRRPSMYGGSPYGGNPYAYDQGGYGSMYGGYSPHDMHSGYPVGPMMGPTYDDMTMRDPYYPDIRRPRSAMSVGRPRRNSSVSFVPPPPPMDTYRHASSINIKFKRRGNIMAGISLAEAQGHIRLLNNDYYSVYDLHGDGRNTIYLKIRWAGYNSLTYEIPLEAYDDRIQLETLARRVSRACVHYLEANHIPIPWDRVDLHHLEEISYGVWQPMLSAR</sequence>